<evidence type="ECO:0000256" key="3">
    <source>
        <dbReference type="SAM" id="Phobius"/>
    </source>
</evidence>
<dbReference type="InterPro" id="IPR029787">
    <property type="entry name" value="Nucleotide_cyclase"/>
</dbReference>
<comment type="catalytic activity">
    <reaction evidence="2">
        <text>2 GTP = 3',3'-c-di-GMP + 2 diphosphate</text>
        <dbReference type="Rhea" id="RHEA:24898"/>
        <dbReference type="ChEBI" id="CHEBI:33019"/>
        <dbReference type="ChEBI" id="CHEBI:37565"/>
        <dbReference type="ChEBI" id="CHEBI:58805"/>
        <dbReference type="EC" id="2.7.7.65"/>
    </reaction>
</comment>
<keyword evidence="3" id="KW-0812">Transmembrane</keyword>
<reference evidence="5" key="1">
    <citation type="journal article" date="2022" name="Arch. Microbiol.">
        <title>Thiomicrorhabdus immobilis sp. nov., a mesophilic sulfur-oxidizing bacterium isolated from sediment of a brackish lake in northern Japan.</title>
        <authorList>
            <person name="Kojima H."/>
            <person name="Mochizuki J."/>
            <person name="Kanda M."/>
            <person name="Watanabe T."/>
            <person name="Fukui M."/>
        </authorList>
    </citation>
    <scope>NUCLEOTIDE SEQUENCE</scope>
    <source>
        <strain evidence="5">Am19</strain>
    </source>
</reference>
<accession>A0ABM7ME93</accession>
<dbReference type="CDD" id="cd01949">
    <property type="entry name" value="GGDEF"/>
    <property type="match status" value="1"/>
</dbReference>
<evidence type="ECO:0000259" key="4">
    <source>
        <dbReference type="PROSITE" id="PS50887"/>
    </source>
</evidence>
<evidence type="ECO:0000256" key="1">
    <source>
        <dbReference type="ARBA" id="ARBA00012528"/>
    </source>
</evidence>
<dbReference type="SUPFAM" id="SSF55073">
    <property type="entry name" value="Nucleotide cyclase"/>
    <property type="match status" value="1"/>
</dbReference>
<sequence>MSIKKGKSTQRALLVLLTLAMFITIATAFAIYYHLERYAKVTDKMYKVQSLANKIVYFDEALTMSARMYAYEKDLQWYSRYQSLVIQLDHALNQASHEASSIHDLIEKNEPLNQKLISIEERSFADVRNNRLQQAQQTLKSPEYQALKQRYTNLVILTFQDIHNQLQEQQNNHRDWYQTFLWVLGLQVLGFVLVWFYLVNFLRLNVSRLSNLITTDDLTGLGNRRSFDDILQRELRRSIRDGKMLMLAVIDIDYFKKYNDYYGHPKGDQVLTMFGKLIEQTLRRANEFGFRIGGEEFAVIASVDSVEDGTASIEYLMLKLHKKQMEHKGNAETGQVTMSAGIAFHHADEIMTDEELYSAADKALYVAKERGRNQWVQYIDDKS</sequence>
<gene>
    <name evidence="5" type="ORF">THMIRHAM_15330</name>
</gene>
<dbReference type="RefSeq" id="WP_237261101.1">
    <property type="nucleotide sequence ID" value="NZ_AP024202.1"/>
</dbReference>
<dbReference type="PANTHER" id="PTHR45138:SF9">
    <property type="entry name" value="DIGUANYLATE CYCLASE DGCM-RELATED"/>
    <property type="match status" value="1"/>
</dbReference>
<evidence type="ECO:0000313" key="6">
    <source>
        <dbReference type="Proteomes" id="UP001054820"/>
    </source>
</evidence>
<dbReference type="InterPro" id="IPR043128">
    <property type="entry name" value="Rev_trsase/Diguanyl_cyclase"/>
</dbReference>
<feature type="transmembrane region" description="Helical" evidence="3">
    <location>
        <begin position="12"/>
        <end position="35"/>
    </location>
</feature>
<dbReference type="Gene3D" id="3.30.70.270">
    <property type="match status" value="1"/>
</dbReference>
<dbReference type="SMART" id="SM00267">
    <property type="entry name" value="GGDEF"/>
    <property type="match status" value="1"/>
</dbReference>
<feature type="domain" description="GGDEF" evidence="4">
    <location>
        <begin position="243"/>
        <end position="380"/>
    </location>
</feature>
<dbReference type="Proteomes" id="UP001054820">
    <property type="component" value="Chromosome"/>
</dbReference>
<dbReference type="Pfam" id="PF00990">
    <property type="entry name" value="GGDEF"/>
    <property type="match status" value="1"/>
</dbReference>
<organism evidence="5 6">
    <name type="scientific">Thiomicrorhabdus immobilis</name>
    <dbReference type="NCBI Taxonomy" id="2791037"/>
    <lineage>
        <taxon>Bacteria</taxon>
        <taxon>Pseudomonadati</taxon>
        <taxon>Pseudomonadota</taxon>
        <taxon>Gammaproteobacteria</taxon>
        <taxon>Thiotrichales</taxon>
        <taxon>Piscirickettsiaceae</taxon>
        <taxon>Thiomicrorhabdus</taxon>
    </lineage>
</organism>
<protein>
    <recommendedName>
        <fullName evidence="1">diguanylate cyclase</fullName>
        <ecNumber evidence="1">2.7.7.65</ecNumber>
    </recommendedName>
</protein>
<dbReference type="NCBIfam" id="TIGR00254">
    <property type="entry name" value="GGDEF"/>
    <property type="match status" value="1"/>
</dbReference>
<name>A0ABM7ME93_9GAMM</name>
<evidence type="ECO:0000256" key="2">
    <source>
        <dbReference type="ARBA" id="ARBA00034247"/>
    </source>
</evidence>
<dbReference type="EC" id="2.7.7.65" evidence="1"/>
<proteinExistence type="predicted"/>
<dbReference type="InterPro" id="IPR000160">
    <property type="entry name" value="GGDEF_dom"/>
</dbReference>
<dbReference type="PROSITE" id="PS50887">
    <property type="entry name" value="GGDEF"/>
    <property type="match status" value="1"/>
</dbReference>
<dbReference type="PANTHER" id="PTHR45138">
    <property type="entry name" value="REGULATORY COMPONENTS OF SENSORY TRANSDUCTION SYSTEM"/>
    <property type="match status" value="1"/>
</dbReference>
<dbReference type="InterPro" id="IPR050469">
    <property type="entry name" value="Diguanylate_Cyclase"/>
</dbReference>
<keyword evidence="3" id="KW-0472">Membrane</keyword>
<keyword evidence="6" id="KW-1185">Reference proteome</keyword>
<evidence type="ECO:0000313" key="5">
    <source>
        <dbReference type="EMBL" id="BCN93748.1"/>
    </source>
</evidence>
<keyword evidence="3" id="KW-1133">Transmembrane helix</keyword>
<feature type="transmembrane region" description="Helical" evidence="3">
    <location>
        <begin position="180"/>
        <end position="199"/>
    </location>
</feature>
<dbReference type="EMBL" id="AP024202">
    <property type="protein sequence ID" value="BCN93748.1"/>
    <property type="molecule type" value="Genomic_DNA"/>
</dbReference>